<reference evidence="1" key="1">
    <citation type="journal article" date="2014" name="Front. Microbiol.">
        <title>High frequency of phylogenetically diverse reductive dehalogenase-homologous genes in deep subseafloor sedimentary metagenomes.</title>
        <authorList>
            <person name="Kawai M."/>
            <person name="Futagami T."/>
            <person name="Toyoda A."/>
            <person name="Takaki Y."/>
            <person name="Nishi S."/>
            <person name="Hori S."/>
            <person name="Arai W."/>
            <person name="Tsubouchi T."/>
            <person name="Morono Y."/>
            <person name="Uchiyama I."/>
            <person name="Ito T."/>
            <person name="Fujiyama A."/>
            <person name="Inagaki F."/>
            <person name="Takami H."/>
        </authorList>
    </citation>
    <scope>NUCLEOTIDE SEQUENCE</scope>
    <source>
        <strain evidence="1">Expedition CK06-06</strain>
    </source>
</reference>
<gene>
    <name evidence="1" type="ORF">S01H1_22253</name>
</gene>
<feature type="non-terminal residue" evidence="1">
    <location>
        <position position="71"/>
    </location>
</feature>
<evidence type="ECO:0008006" key="2">
    <source>
        <dbReference type="Google" id="ProtNLM"/>
    </source>
</evidence>
<sequence length="71" mass="8656">MIIAEVRKFRKRQSRVGGRKLHRMLNDSGFKIGRDKLFALLRKHRMLVVPKKKYPKTTNSYHRFRKYKNLI</sequence>
<evidence type="ECO:0000313" key="1">
    <source>
        <dbReference type="EMBL" id="GAF87525.1"/>
    </source>
</evidence>
<protein>
    <recommendedName>
        <fullName evidence="2">HTH-like domain-containing protein</fullName>
    </recommendedName>
</protein>
<name>X0UGA5_9ZZZZ</name>
<dbReference type="EMBL" id="BARS01012518">
    <property type="protein sequence ID" value="GAF87525.1"/>
    <property type="molecule type" value="Genomic_DNA"/>
</dbReference>
<proteinExistence type="predicted"/>
<organism evidence="1">
    <name type="scientific">marine sediment metagenome</name>
    <dbReference type="NCBI Taxonomy" id="412755"/>
    <lineage>
        <taxon>unclassified sequences</taxon>
        <taxon>metagenomes</taxon>
        <taxon>ecological metagenomes</taxon>
    </lineage>
</organism>
<comment type="caution">
    <text evidence="1">The sequence shown here is derived from an EMBL/GenBank/DDBJ whole genome shotgun (WGS) entry which is preliminary data.</text>
</comment>
<accession>X0UGA5</accession>
<dbReference type="AlphaFoldDB" id="X0UGA5"/>